<keyword evidence="2" id="KW-1185">Reference proteome</keyword>
<dbReference type="AlphaFoldDB" id="A0ABD0XD80"/>
<comment type="caution">
    <text evidence="1">The sequence shown here is derived from an EMBL/GenBank/DDBJ whole genome shotgun (WGS) entry which is preliminary data.</text>
</comment>
<protein>
    <submittedName>
        <fullName evidence="1">Uncharacterized protein</fullName>
    </submittedName>
</protein>
<dbReference type="Proteomes" id="UP001557470">
    <property type="component" value="Unassembled WGS sequence"/>
</dbReference>
<gene>
    <name evidence="1" type="ORF">UPYG_G00078470</name>
</gene>
<name>A0ABD0XD80_UMBPY</name>
<evidence type="ECO:0000313" key="1">
    <source>
        <dbReference type="EMBL" id="KAL1006884.1"/>
    </source>
</evidence>
<sequence length="96" mass="10688">MWLDEPYECPSLSCICPESCGASDKAGSVRNWTRPTRRVKSLLAHVSLHRLTTQPSGSIQDMCDGFWKMHNLRLMGGKQTCAKVFLSGGRCIAIPY</sequence>
<reference evidence="1 2" key="1">
    <citation type="submission" date="2024-06" db="EMBL/GenBank/DDBJ databases">
        <authorList>
            <person name="Pan Q."/>
            <person name="Wen M."/>
            <person name="Jouanno E."/>
            <person name="Zahm M."/>
            <person name="Klopp C."/>
            <person name="Cabau C."/>
            <person name="Louis A."/>
            <person name="Berthelot C."/>
            <person name="Parey E."/>
            <person name="Roest Crollius H."/>
            <person name="Montfort J."/>
            <person name="Robinson-Rechavi M."/>
            <person name="Bouchez O."/>
            <person name="Lampietro C."/>
            <person name="Lopez Roques C."/>
            <person name="Donnadieu C."/>
            <person name="Postlethwait J."/>
            <person name="Bobe J."/>
            <person name="Verreycken H."/>
            <person name="Guiguen Y."/>
        </authorList>
    </citation>
    <scope>NUCLEOTIDE SEQUENCE [LARGE SCALE GENOMIC DNA]</scope>
    <source>
        <strain evidence="1">Up_M1</strain>
        <tissue evidence="1">Testis</tissue>
    </source>
</reference>
<organism evidence="1 2">
    <name type="scientific">Umbra pygmaea</name>
    <name type="common">Eastern mudminnow</name>
    <dbReference type="NCBI Taxonomy" id="75934"/>
    <lineage>
        <taxon>Eukaryota</taxon>
        <taxon>Metazoa</taxon>
        <taxon>Chordata</taxon>
        <taxon>Craniata</taxon>
        <taxon>Vertebrata</taxon>
        <taxon>Euteleostomi</taxon>
        <taxon>Actinopterygii</taxon>
        <taxon>Neopterygii</taxon>
        <taxon>Teleostei</taxon>
        <taxon>Protacanthopterygii</taxon>
        <taxon>Esociformes</taxon>
        <taxon>Umbridae</taxon>
        <taxon>Umbra</taxon>
    </lineage>
</organism>
<evidence type="ECO:0000313" key="2">
    <source>
        <dbReference type="Proteomes" id="UP001557470"/>
    </source>
</evidence>
<proteinExistence type="predicted"/>
<dbReference type="EMBL" id="JAGEUA010000002">
    <property type="protein sequence ID" value="KAL1006884.1"/>
    <property type="molecule type" value="Genomic_DNA"/>
</dbReference>
<accession>A0ABD0XD80</accession>